<comment type="caution">
    <text evidence="3">The sequence shown here is derived from an EMBL/GenBank/DDBJ whole genome shotgun (WGS) entry which is preliminary data.</text>
</comment>
<evidence type="ECO:0000259" key="2">
    <source>
        <dbReference type="Pfam" id="PF13796"/>
    </source>
</evidence>
<evidence type="ECO:0000313" key="4">
    <source>
        <dbReference type="Proteomes" id="UP000295281"/>
    </source>
</evidence>
<organism evidence="3 4">
    <name type="scientific">Actinorugispora endophytica</name>
    <dbReference type="NCBI Taxonomy" id="1605990"/>
    <lineage>
        <taxon>Bacteria</taxon>
        <taxon>Bacillati</taxon>
        <taxon>Actinomycetota</taxon>
        <taxon>Actinomycetes</taxon>
        <taxon>Streptosporangiales</taxon>
        <taxon>Nocardiopsidaceae</taxon>
        <taxon>Actinorugispora</taxon>
    </lineage>
</organism>
<keyword evidence="4" id="KW-1185">Reference proteome</keyword>
<reference evidence="3 4" key="1">
    <citation type="submission" date="2019-03" db="EMBL/GenBank/DDBJ databases">
        <title>Genomic Encyclopedia of Type Strains, Phase IV (KMG-IV): sequencing the most valuable type-strain genomes for metagenomic binning, comparative biology and taxonomic classification.</title>
        <authorList>
            <person name="Goeker M."/>
        </authorList>
    </citation>
    <scope>NUCLEOTIDE SEQUENCE [LARGE SCALE GENOMIC DNA]</scope>
    <source>
        <strain evidence="3 4">DSM 46770</strain>
    </source>
</reference>
<gene>
    <name evidence="3" type="ORF">EV190_102184</name>
</gene>
<proteinExistence type="predicted"/>
<dbReference type="InterPro" id="IPR025828">
    <property type="entry name" value="Put_sensor_dom"/>
</dbReference>
<dbReference type="OrthoDB" id="5183772at2"/>
<keyword evidence="1" id="KW-0812">Transmembrane</keyword>
<keyword evidence="1" id="KW-1133">Transmembrane helix</keyword>
<dbReference type="Proteomes" id="UP000295281">
    <property type="component" value="Unassembled WGS sequence"/>
</dbReference>
<dbReference type="Pfam" id="PF13796">
    <property type="entry name" value="Sensor"/>
    <property type="match status" value="1"/>
</dbReference>
<keyword evidence="1" id="KW-0472">Membrane</keyword>
<evidence type="ECO:0000256" key="1">
    <source>
        <dbReference type="SAM" id="Phobius"/>
    </source>
</evidence>
<name>A0A4R6V2T3_9ACTN</name>
<feature type="transmembrane region" description="Helical" evidence="1">
    <location>
        <begin position="26"/>
        <end position="57"/>
    </location>
</feature>
<feature type="domain" description="Putative sensor" evidence="2">
    <location>
        <begin position="17"/>
        <end position="66"/>
    </location>
</feature>
<dbReference type="AlphaFoldDB" id="A0A4R6V2T3"/>
<dbReference type="EMBL" id="SNYN01000002">
    <property type="protein sequence ID" value="TDQ54350.1"/>
    <property type="molecule type" value="Genomic_DNA"/>
</dbReference>
<protein>
    <submittedName>
        <fullName evidence="3">Putative sensor protein</fullName>
    </submittedName>
</protein>
<accession>A0A4R6V2T3</accession>
<evidence type="ECO:0000313" key="3">
    <source>
        <dbReference type="EMBL" id="TDQ54350.1"/>
    </source>
</evidence>
<dbReference type="RefSeq" id="WP_133740332.1">
    <property type="nucleotide sequence ID" value="NZ_SNYN01000002.1"/>
</dbReference>
<sequence length="96" mass="10107">MNTTDNPLVRVVTDTRYVLLGLPPALVSFTVVLTGLAAGAGSAVVVLGLFLLVGALYTARGFAHAESPPRRSFPMEFPPRGCLGVGDSPAPWRSLR</sequence>